<dbReference type="OMA" id="VCEVYWI"/>
<reference evidence="2 3" key="1">
    <citation type="submission" date="2016-07" db="EMBL/GenBank/DDBJ databases">
        <title>Pervasive Adenine N6-methylation of Active Genes in Fungi.</title>
        <authorList>
            <consortium name="DOE Joint Genome Institute"/>
            <person name="Mondo S.J."/>
            <person name="Dannebaum R.O."/>
            <person name="Kuo R.C."/>
            <person name="Labutti K."/>
            <person name="Haridas S."/>
            <person name="Kuo A."/>
            <person name="Salamov A."/>
            <person name="Ahrendt S.R."/>
            <person name="Lipzen A."/>
            <person name="Sullivan W."/>
            <person name="Andreopoulos W.B."/>
            <person name="Clum A."/>
            <person name="Lindquist E."/>
            <person name="Daum C."/>
            <person name="Ramamoorthy G.K."/>
            <person name="Gryganskyi A."/>
            <person name="Culley D."/>
            <person name="Magnuson J.K."/>
            <person name="James T.Y."/>
            <person name="O'Malley M.A."/>
            <person name="Stajich J.E."/>
            <person name="Spatafora J.W."/>
            <person name="Visel A."/>
            <person name="Grigoriev I.V."/>
        </authorList>
    </citation>
    <scope>NUCLEOTIDE SEQUENCE [LARGE SCALE GENOMIC DNA]</scope>
    <source>
        <strain evidence="2 3">NRRL 2496</strain>
    </source>
</reference>
<dbReference type="GO" id="GO:0005829">
    <property type="term" value="C:cytosol"/>
    <property type="evidence" value="ECO:0007669"/>
    <property type="project" value="TreeGrafter"/>
</dbReference>
<dbReference type="STRING" id="13706.A0A1X2HCW7"/>
<evidence type="ECO:0000313" key="3">
    <source>
        <dbReference type="Proteomes" id="UP000242180"/>
    </source>
</evidence>
<dbReference type="Gene3D" id="3.40.50.150">
    <property type="entry name" value="Vaccinia Virus protein VP39"/>
    <property type="match status" value="1"/>
</dbReference>
<dbReference type="InterPro" id="IPR019410">
    <property type="entry name" value="Methyltransf_16"/>
</dbReference>
<dbReference type="GO" id="GO:0032259">
    <property type="term" value="P:methylation"/>
    <property type="evidence" value="ECO:0007669"/>
    <property type="project" value="UniProtKB-KW"/>
</dbReference>
<organism evidence="2 3">
    <name type="scientific">Syncephalastrum racemosum</name>
    <name type="common">Filamentous fungus</name>
    <dbReference type="NCBI Taxonomy" id="13706"/>
    <lineage>
        <taxon>Eukaryota</taxon>
        <taxon>Fungi</taxon>
        <taxon>Fungi incertae sedis</taxon>
        <taxon>Mucoromycota</taxon>
        <taxon>Mucoromycotina</taxon>
        <taxon>Mucoromycetes</taxon>
        <taxon>Mucorales</taxon>
        <taxon>Syncephalastraceae</taxon>
        <taxon>Syncephalastrum</taxon>
    </lineage>
</organism>
<keyword evidence="3" id="KW-1185">Reference proteome</keyword>
<name>A0A1X2HCW7_SYNRA</name>
<gene>
    <name evidence="2" type="ORF">BCR43DRAFT_524660</name>
</gene>
<keyword evidence="2" id="KW-0808">Transferase</keyword>
<sequence length="373" mass="41647">MIYYIRLLKPPPATVRPGQPFQVVWTITNDLGEMPYLESINVLCKVVGSSAGGKARVRSHGQTQGGSTGRKSGQPSHCELTYDPFRGGGFVCSTLILENNIEAQDQLMFCAAQDNQQSRHPTWTGACCTDNDTWIIPVWAPLSGNQEKHVERRVAVHGQALRIRENVGESLEGHVWDCGMVIADYLAKRDASSLKSLYGRRILELGCGTGIAGLAAASFLAPQTTFLTDIPDALSLPRINARLNQQMKGKETVVTGWTWVTQNEQQAQKIEPPVATVDLVILTDVLYNQGSHDALLDTLDWLALHNPDLHVLLAYKERHSDERVFFDEKLVAHHWLVRRDDAYDTPIFEIYWLSKKGGNKRFISEEGKSKIDK</sequence>
<dbReference type="InParanoid" id="A0A1X2HCW7"/>
<dbReference type="EMBL" id="MCGN01000005">
    <property type="protein sequence ID" value="ORY96600.1"/>
    <property type="molecule type" value="Genomic_DNA"/>
</dbReference>
<dbReference type="PANTHER" id="PTHR14614">
    <property type="entry name" value="HEPATOCELLULAR CARCINOMA-ASSOCIATED ANTIGEN"/>
    <property type="match status" value="1"/>
</dbReference>
<evidence type="ECO:0000313" key="2">
    <source>
        <dbReference type="EMBL" id="ORY96600.1"/>
    </source>
</evidence>
<protein>
    <submittedName>
        <fullName evidence="2">Putative methyltransferase-domain-containing protein</fullName>
    </submittedName>
</protein>
<dbReference type="Pfam" id="PF10294">
    <property type="entry name" value="Methyltransf_16"/>
    <property type="match status" value="1"/>
</dbReference>
<feature type="region of interest" description="Disordered" evidence="1">
    <location>
        <begin position="55"/>
        <end position="78"/>
    </location>
</feature>
<dbReference type="SUPFAM" id="SSF53335">
    <property type="entry name" value="S-adenosyl-L-methionine-dependent methyltransferases"/>
    <property type="match status" value="1"/>
</dbReference>
<dbReference type="AlphaFoldDB" id="A0A1X2HCW7"/>
<dbReference type="GO" id="GO:0008168">
    <property type="term" value="F:methyltransferase activity"/>
    <property type="evidence" value="ECO:0007669"/>
    <property type="project" value="UniProtKB-KW"/>
</dbReference>
<accession>A0A1X2HCW7</accession>
<proteinExistence type="predicted"/>
<dbReference type="CDD" id="cd02440">
    <property type="entry name" value="AdoMet_MTases"/>
    <property type="match status" value="1"/>
</dbReference>
<dbReference type="FunCoup" id="A0A1X2HCW7">
    <property type="interactions" value="351"/>
</dbReference>
<dbReference type="PANTHER" id="PTHR14614:SF132">
    <property type="entry name" value="PROTEIN-LYSINE METHYLTRANSFERASE C42C1.13"/>
    <property type="match status" value="1"/>
</dbReference>
<dbReference type="InterPro" id="IPR029063">
    <property type="entry name" value="SAM-dependent_MTases_sf"/>
</dbReference>
<dbReference type="Proteomes" id="UP000242180">
    <property type="component" value="Unassembled WGS sequence"/>
</dbReference>
<comment type="caution">
    <text evidence="2">The sequence shown here is derived from an EMBL/GenBank/DDBJ whole genome shotgun (WGS) entry which is preliminary data.</text>
</comment>
<dbReference type="OrthoDB" id="413520at2759"/>
<evidence type="ECO:0000256" key="1">
    <source>
        <dbReference type="SAM" id="MobiDB-lite"/>
    </source>
</evidence>
<keyword evidence="2" id="KW-0489">Methyltransferase</keyword>